<proteinExistence type="predicted"/>
<feature type="compositionally biased region" description="Basic and acidic residues" evidence="1">
    <location>
        <begin position="533"/>
        <end position="553"/>
    </location>
</feature>
<feature type="chain" id="PRO_5025502748" evidence="3">
    <location>
        <begin position="25"/>
        <end position="553"/>
    </location>
</feature>
<dbReference type="EMBL" id="ML992501">
    <property type="protein sequence ID" value="KAF2227454.1"/>
    <property type="molecule type" value="Genomic_DNA"/>
</dbReference>
<keyword evidence="5" id="KW-1185">Reference proteome</keyword>
<evidence type="ECO:0000313" key="5">
    <source>
        <dbReference type="Proteomes" id="UP000799538"/>
    </source>
</evidence>
<sequence>MQCSYSRTFAFLSILLAANVGALSSSQGPPVLDSTSTTLLPSSSSSSTSSLRPISDGLFLTTIASFPTTSAFPSVPPPVSPSAFLHLSSFPTSSGAATFSLASSSSLYRFPTTSSVVYVSTKPTLTTSHVSRGSTFAAVLVSALRPHSANASKITTVPSRSATRATSTSIPMSTGALDPRPGNVALGLGPILSTLRPSTTRDRGAPPRATRPPSPLRPGSTGRPRVGESKRPPLAALISSLRSAVSSASAARNATATQKSSSTRTANTRSFGPFVNNTTTTQRPTFPTTTLPSTLSTLTMTSRSPTLTPDPTLSIPPSSPTSLPAPIAQSSTSLPPATIGGITAGAAASLGIVLLLAFLLYRKRQDRLRPSYLEASEGGSTTLLSSPPPIMPLAPLLTVHPALRNTPTSPVHDSPVSPLSPMSSMPIISDARPYINPYYAALAQRNPSIFAQRPPTPVRTREEKRKRRRSLFLLRGWERTRLSGIPEGLEGESEDEDRGEWRRTVSEGLGGFRFWESREDVGRWDEDEDEGWKEDRGRGRGEGEGERFVDVDL</sequence>
<evidence type="ECO:0000313" key="4">
    <source>
        <dbReference type="EMBL" id="KAF2227454.1"/>
    </source>
</evidence>
<evidence type="ECO:0000256" key="2">
    <source>
        <dbReference type="SAM" id="Phobius"/>
    </source>
</evidence>
<keyword evidence="3" id="KW-0732">Signal</keyword>
<feature type="transmembrane region" description="Helical" evidence="2">
    <location>
        <begin position="339"/>
        <end position="361"/>
    </location>
</feature>
<feature type="region of interest" description="Disordered" evidence="1">
    <location>
        <begin position="249"/>
        <end position="329"/>
    </location>
</feature>
<organism evidence="4 5">
    <name type="scientific">Elsinoe ampelina</name>
    <dbReference type="NCBI Taxonomy" id="302913"/>
    <lineage>
        <taxon>Eukaryota</taxon>
        <taxon>Fungi</taxon>
        <taxon>Dikarya</taxon>
        <taxon>Ascomycota</taxon>
        <taxon>Pezizomycotina</taxon>
        <taxon>Dothideomycetes</taxon>
        <taxon>Dothideomycetidae</taxon>
        <taxon>Myriangiales</taxon>
        <taxon>Elsinoaceae</taxon>
        <taxon>Elsinoe</taxon>
    </lineage>
</organism>
<feature type="compositionally biased region" description="Low complexity" evidence="1">
    <location>
        <begin position="278"/>
        <end position="326"/>
    </location>
</feature>
<feature type="region of interest" description="Disordered" evidence="1">
    <location>
        <begin position="521"/>
        <end position="553"/>
    </location>
</feature>
<keyword evidence="2" id="KW-0812">Transmembrane</keyword>
<keyword evidence="2" id="KW-0472">Membrane</keyword>
<dbReference type="Proteomes" id="UP000799538">
    <property type="component" value="Unassembled WGS sequence"/>
</dbReference>
<feature type="signal peptide" evidence="3">
    <location>
        <begin position="1"/>
        <end position="24"/>
    </location>
</feature>
<evidence type="ECO:0000256" key="3">
    <source>
        <dbReference type="SAM" id="SignalP"/>
    </source>
</evidence>
<feature type="region of interest" description="Disordered" evidence="1">
    <location>
        <begin position="153"/>
        <end position="232"/>
    </location>
</feature>
<dbReference type="AlphaFoldDB" id="A0A6A6GNX6"/>
<feature type="compositionally biased region" description="Low complexity" evidence="1">
    <location>
        <begin position="159"/>
        <end position="169"/>
    </location>
</feature>
<reference evidence="5" key="1">
    <citation type="journal article" date="2020" name="Stud. Mycol.">
        <title>101 Dothideomycetes genomes: A test case for predicting lifestyles and emergence of pathogens.</title>
        <authorList>
            <person name="Haridas S."/>
            <person name="Albert R."/>
            <person name="Binder M."/>
            <person name="Bloem J."/>
            <person name="LaButti K."/>
            <person name="Salamov A."/>
            <person name="Andreopoulos B."/>
            <person name="Baker S."/>
            <person name="Barry K."/>
            <person name="Bills G."/>
            <person name="Bluhm B."/>
            <person name="Cannon C."/>
            <person name="Castanera R."/>
            <person name="Culley D."/>
            <person name="Daum C."/>
            <person name="Ezra D."/>
            <person name="Gonzalez J."/>
            <person name="Henrissat B."/>
            <person name="Kuo A."/>
            <person name="Liang C."/>
            <person name="Lipzen A."/>
            <person name="Lutzoni F."/>
            <person name="Magnuson J."/>
            <person name="Mondo S."/>
            <person name="Nolan M."/>
            <person name="Ohm R."/>
            <person name="Pangilinan J."/>
            <person name="Park H.-J."/>
            <person name="Ramirez L."/>
            <person name="Alfaro M."/>
            <person name="Sun H."/>
            <person name="Tritt A."/>
            <person name="Yoshinaga Y."/>
            <person name="Zwiers L.-H."/>
            <person name="Turgeon B."/>
            <person name="Goodwin S."/>
            <person name="Spatafora J."/>
            <person name="Crous P."/>
            <person name="Grigoriev I."/>
        </authorList>
    </citation>
    <scope>NUCLEOTIDE SEQUENCE [LARGE SCALE GENOMIC DNA]</scope>
    <source>
        <strain evidence="5">CECT 20119</strain>
    </source>
</reference>
<evidence type="ECO:0000256" key="1">
    <source>
        <dbReference type="SAM" id="MobiDB-lite"/>
    </source>
</evidence>
<keyword evidence="2" id="KW-1133">Transmembrane helix</keyword>
<feature type="compositionally biased region" description="Polar residues" evidence="1">
    <location>
        <begin position="252"/>
        <end position="270"/>
    </location>
</feature>
<accession>A0A6A6GNX6</accession>
<protein>
    <submittedName>
        <fullName evidence="4">Uncharacterized protein</fullName>
    </submittedName>
</protein>
<gene>
    <name evidence="4" type="ORF">BDZ85DRAFT_315033</name>
</gene>
<dbReference type="OrthoDB" id="3946008at2759"/>
<name>A0A6A6GNX6_9PEZI</name>